<dbReference type="AlphaFoldDB" id="A0A016TSC6"/>
<accession>A0A016TSC6</accession>
<proteinExistence type="predicted"/>
<reference evidence="2" key="1">
    <citation type="journal article" date="2015" name="Nat. Genet.">
        <title>The genome and transcriptome of the zoonotic hookworm Ancylostoma ceylanicum identify infection-specific gene families.</title>
        <authorList>
            <person name="Schwarz E.M."/>
            <person name="Hu Y."/>
            <person name="Antoshechkin I."/>
            <person name="Miller M.M."/>
            <person name="Sternberg P.W."/>
            <person name="Aroian R.V."/>
        </authorList>
    </citation>
    <scope>NUCLEOTIDE SEQUENCE</scope>
    <source>
        <strain evidence="2">HY135</strain>
    </source>
</reference>
<organism evidence="1 2">
    <name type="scientific">Ancylostoma ceylanicum</name>
    <dbReference type="NCBI Taxonomy" id="53326"/>
    <lineage>
        <taxon>Eukaryota</taxon>
        <taxon>Metazoa</taxon>
        <taxon>Ecdysozoa</taxon>
        <taxon>Nematoda</taxon>
        <taxon>Chromadorea</taxon>
        <taxon>Rhabditida</taxon>
        <taxon>Rhabditina</taxon>
        <taxon>Rhabditomorpha</taxon>
        <taxon>Strongyloidea</taxon>
        <taxon>Ancylostomatidae</taxon>
        <taxon>Ancylostomatinae</taxon>
        <taxon>Ancylostoma</taxon>
    </lineage>
</organism>
<keyword evidence="2" id="KW-1185">Reference proteome</keyword>
<gene>
    <name evidence="1" type="primary">Acey_s0079.g1268</name>
    <name evidence="1" type="ORF">Y032_0079g1268</name>
</gene>
<sequence length="69" mass="7940">MWCFSLERLHGNIFPTKKLLHFREPNLSLDEADVSSEISDERLTSADVVDLSQYLDESRLLGIMTEIVD</sequence>
<evidence type="ECO:0000313" key="2">
    <source>
        <dbReference type="Proteomes" id="UP000024635"/>
    </source>
</evidence>
<dbReference type="EMBL" id="JARK01001415">
    <property type="protein sequence ID" value="EYC05939.1"/>
    <property type="molecule type" value="Genomic_DNA"/>
</dbReference>
<evidence type="ECO:0000313" key="1">
    <source>
        <dbReference type="EMBL" id="EYC05939.1"/>
    </source>
</evidence>
<dbReference type="Proteomes" id="UP000024635">
    <property type="component" value="Unassembled WGS sequence"/>
</dbReference>
<name>A0A016TSC6_9BILA</name>
<comment type="caution">
    <text evidence="1">The sequence shown here is derived from an EMBL/GenBank/DDBJ whole genome shotgun (WGS) entry which is preliminary data.</text>
</comment>
<protein>
    <submittedName>
        <fullName evidence="1">Uncharacterized protein</fullName>
    </submittedName>
</protein>